<evidence type="ECO:0000256" key="23">
    <source>
        <dbReference type="ARBA" id="ARBA00079657"/>
    </source>
</evidence>
<evidence type="ECO:0000256" key="6">
    <source>
        <dbReference type="ARBA" id="ARBA00010343"/>
    </source>
</evidence>
<dbReference type="GO" id="GO:0009257">
    <property type="term" value="P:10-formyltetrahydrofolate biosynthetic process"/>
    <property type="evidence" value="ECO:0007669"/>
    <property type="project" value="UniProtKB-ARBA"/>
</dbReference>
<evidence type="ECO:0000256" key="4">
    <source>
        <dbReference type="ARBA" id="ARBA00004777"/>
    </source>
</evidence>
<evidence type="ECO:0000313" key="29">
    <source>
        <dbReference type="Proteomes" id="UP000239649"/>
    </source>
</evidence>
<evidence type="ECO:0000256" key="25">
    <source>
        <dbReference type="SAM" id="MobiDB-lite"/>
    </source>
</evidence>
<comment type="similarity">
    <text evidence="6">Belongs to the histone H3 family.</text>
</comment>
<dbReference type="FunFam" id="3.40.50.300:FF:000245">
    <property type="entry name" value="C-1-tetrahydrofolate synthase, cytoplasmic"/>
    <property type="match status" value="1"/>
</dbReference>
<dbReference type="Proteomes" id="UP000239649">
    <property type="component" value="Unassembled WGS sequence"/>
</dbReference>
<dbReference type="GO" id="GO:0016020">
    <property type="term" value="C:membrane"/>
    <property type="evidence" value="ECO:0007669"/>
    <property type="project" value="UniProtKB-SubCell"/>
</dbReference>
<comment type="subcellular location">
    <subcellularLocation>
        <location evidence="3">Chromosome</location>
    </subcellularLocation>
    <subcellularLocation>
        <location evidence="2">Membrane</location>
        <topology evidence="2">Multi-pass membrane protein</topology>
    </subcellularLocation>
    <subcellularLocation>
        <location evidence="1">Nucleus</location>
    </subcellularLocation>
</comment>
<gene>
    <name evidence="28" type="ORF">C2E20_4598</name>
</gene>
<dbReference type="FunFam" id="3.40.50.300:FF:001123">
    <property type="entry name" value="C-1-tetrahydrofolate synthase, cytoplasmic isoform X2"/>
    <property type="match status" value="1"/>
</dbReference>
<dbReference type="GO" id="GO:0046982">
    <property type="term" value="F:protein heterodimerization activity"/>
    <property type="evidence" value="ECO:0007669"/>
    <property type="project" value="InterPro"/>
</dbReference>
<comment type="subunit">
    <text evidence="7">Homodimer.</text>
</comment>
<dbReference type="SUPFAM" id="SSF52540">
    <property type="entry name" value="P-loop containing nucleoside triphosphate hydrolases"/>
    <property type="match status" value="1"/>
</dbReference>
<dbReference type="PRINTS" id="PR00622">
    <property type="entry name" value="HISTONEH3"/>
</dbReference>
<evidence type="ECO:0000256" key="21">
    <source>
        <dbReference type="ARBA" id="ARBA00061363"/>
    </source>
</evidence>
<dbReference type="GO" id="GO:0005524">
    <property type="term" value="F:ATP binding"/>
    <property type="evidence" value="ECO:0007669"/>
    <property type="project" value="UniProtKB-KW"/>
</dbReference>
<dbReference type="FunFam" id="1.10.20.10:FF:000078">
    <property type="entry name" value="Histone H3"/>
    <property type="match status" value="1"/>
</dbReference>
<dbReference type="STRING" id="554055.A0A2P6VDG3"/>
<dbReference type="GO" id="GO:0035999">
    <property type="term" value="P:tetrahydrofolate interconversion"/>
    <property type="evidence" value="ECO:0007669"/>
    <property type="project" value="UniProtKB-UniPathway"/>
</dbReference>
<keyword evidence="12 26" id="KW-0812">Transmembrane</keyword>
<evidence type="ECO:0000313" key="28">
    <source>
        <dbReference type="EMBL" id="PSC72136.1"/>
    </source>
</evidence>
<keyword evidence="14" id="KW-0067">ATP-binding</keyword>
<keyword evidence="10" id="KW-0554">One-carbon metabolism</keyword>
<dbReference type="CDD" id="cd22911">
    <property type="entry name" value="HFD_H3"/>
    <property type="match status" value="1"/>
</dbReference>
<keyword evidence="16" id="KW-0238">DNA-binding</keyword>
<dbReference type="Pfam" id="PF01184">
    <property type="entry name" value="Gpr1_Fun34_YaaH"/>
    <property type="match status" value="1"/>
</dbReference>
<dbReference type="InterPro" id="IPR000164">
    <property type="entry name" value="Histone_H3/CENP-A"/>
</dbReference>
<dbReference type="PROSITE" id="PS00322">
    <property type="entry name" value="HISTONE_H3_1"/>
    <property type="match status" value="1"/>
</dbReference>
<dbReference type="InterPro" id="IPR000791">
    <property type="entry name" value="Gpr1/Fun34/SatP-like"/>
</dbReference>
<dbReference type="SUPFAM" id="SSF47113">
    <property type="entry name" value="Histone-fold"/>
    <property type="match status" value="1"/>
</dbReference>
<evidence type="ECO:0000256" key="9">
    <source>
        <dbReference type="ARBA" id="ARBA00022454"/>
    </source>
</evidence>
<evidence type="ECO:0000256" key="1">
    <source>
        <dbReference type="ARBA" id="ARBA00004123"/>
    </source>
</evidence>
<evidence type="ECO:0000256" key="22">
    <source>
        <dbReference type="ARBA" id="ARBA00070564"/>
    </source>
</evidence>
<dbReference type="PROSITE" id="PS00721">
    <property type="entry name" value="FTHFS_1"/>
    <property type="match status" value="1"/>
</dbReference>
<dbReference type="InterPro" id="IPR007125">
    <property type="entry name" value="H2A/H2B/H3"/>
</dbReference>
<evidence type="ECO:0000256" key="5">
    <source>
        <dbReference type="ARBA" id="ARBA00005587"/>
    </source>
</evidence>
<feature type="transmembrane region" description="Helical" evidence="26">
    <location>
        <begin position="757"/>
        <end position="775"/>
    </location>
</feature>
<comment type="caution">
    <text evidence="28">The sequence shown here is derived from an EMBL/GenBank/DDBJ whole genome shotgun (WGS) entry which is preliminary data.</text>
</comment>
<keyword evidence="13" id="KW-0547">Nucleotide-binding</keyword>
<evidence type="ECO:0000256" key="26">
    <source>
        <dbReference type="SAM" id="Phobius"/>
    </source>
</evidence>
<dbReference type="Pfam" id="PF01268">
    <property type="entry name" value="FTHFS"/>
    <property type="match status" value="1"/>
</dbReference>
<dbReference type="Gene3D" id="3.10.410.10">
    <property type="entry name" value="Formyltetrahydrofolate synthetase, domain 3"/>
    <property type="match status" value="1"/>
</dbReference>
<dbReference type="AlphaFoldDB" id="A0A2P6VDG3"/>
<dbReference type="Gene3D" id="1.10.8.770">
    <property type="match status" value="1"/>
</dbReference>
<evidence type="ECO:0000256" key="8">
    <source>
        <dbReference type="ARBA" id="ARBA00012295"/>
    </source>
</evidence>
<dbReference type="SMART" id="SM00428">
    <property type="entry name" value="H3"/>
    <property type="match status" value="1"/>
</dbReference>
<evidence type="ECO:0000259" key="27">
    <source>
        <dbReference type="Pfam" id="PF00125"/>
    </source>
</evidence>
<evidence type="ECO:0000256" key="13">
    <source>
        <dbReference type="ARBA" id="ARBA00022741"/>
    </source>
</evidence>
<feature type="transmembrane region" description="Helical" evidence="26">
    <location>
        <begin position="720"/>
        <end position="745"/>
    </location>
</feature>
<dbReference type="GO" id="GO:0004488">
    <property type="term" value="F:methylenetetrahydrofolate dehydrogenase (NADP+) activity"/>
    <property type="evidence" value="ECO:0007669"/>
    <property type="project" value="UniProtKB-ARBA"/>
</dbReference>
<dbReference type="GO" id="GO:0005634">
    <property type="term" value="C:nucleus"/>
    <property type="evidence" value="ECO:0007669"/>
    <property type="project" value="UniProtKB-SubCell"/>
</dbReference>
<dbReference type="InterPro" id="IPR000559">
    <property type="entry name" value="Formate_THF_ligase"/>
</dbReference>
<dbReference type="PROSITE" id="PS00959">
    <property type="entry name" value="HISTONE_H3_2"/>
    <property type="match status" value="1"/>
</dbReference>
<dbReference type="Gene3D" id="1.10.20.10">
    <property type="entry name" value="Histone, subunit A"/>
    <property type="match status" value="1"/>
</dbReference>
<feature type="transmembrane region" description="Helical" evidence="26">
    <location>
        <begin position="694"/>
        <end position="713"/>
    </location>
</feature>
<evidence type="ECO:0000256" key="24">
    <source>
        <dbReference type="ARBA" id="ARBA00083647"/>
    </source>
</evidence>
<feature type="domain" description="Core Histone H2A/H2B/H3" evidence="27">
    <location>
        <begin position="904"/>
        <end position="991"/>
    </location>
</feature>
<name>A0A2P6VDG3_9CHLO</name>
<dbReference type="GO" id="GO:0046655">
    <property type="term" value="P:folic acid metabolic process"/>
    <property type="evidence" value="ECO:0007669"/>
    <property type="project" value="UniProtKB-ARBA"/>
</dbReference>
<feature type="region of interest" description="Disordered" evidence="25">
    <location>
        <begin position="868"/>
        <end position="900"/>
    </location>
</feature>
<evidence type="ECO:0000256" key="10">
    <source>
        <dbReference type="ARBA" id="ARBA00022563"/>
    </source>
</evidence>
<dbReference type="GO" id="GO:0006164">
    <property type="term" value="P:purine nucleotide biosynthetic process"/>
    <property type="evidence" value="ECO:0007669"/>
    <property type="project" value="UniProtKB-ARBA"/>
</dbReference>
<dbReference type="Pfam" id="PF00125">
    <property type="entry name" value="Histone"/>
    <property type="match status" value="1"/>
</dbReference>
<dbReference type="Gene3D" id="3.40.50.300">
    <property type="entry name" value="P-loop containing nucleotide triphosphate hydrolases"/>
    <property type="match status" value="2"/>
</dbReference>
<dbReference type="NCBIfam" id="NF038013">
    <property type="entry name" value="AceTr_1"/>
    <property type="match status" value="1"/>
</dbReference>
<evidence type="ECO:0000256" key="19">
    <source>
        <dbReference type="ARBA" id="ARBA00023269"/>
    </source>
</evidence>
<feature type="transmembrane region" description="Helical" evidence="26">
    <location>
        <begin position="812"/>
        <end position="832"/>
    </location>
</feature>
<evidence type="ECO:0000256" key="14">
    <source>
        <dbReference type="ARBA" id="ARBA00022840"/>
    </source>
</evidence>
<dbReference type="GO" id="GO:0030527">
    <property type="term" value="F:structural constituent of chromatin"/>
    <property type="evidence" value="ECO:0007669"/>
    <property type="project" value="InterPro"/>
</dbReference>
<organism evidence="28 29">
    <name type="scientific">Micractinium conductrix</name>
    <dbReference type="NCBI Taxonomy" id="554055"/>
    <lineage>
        <taxon>Eukaryota</taxon>
        <taxon>Viridiplantae</taxon>
        <taxon>Chlorophyta</taxon>
        <taxon>core chlorophytes</taxon>
        <taxon>Trebouxiophyceae</taxon>
        <taxon>Chlorellales</taxon>
        <taxon>Chlorellaceae</taxon>
        <taxon>Chlorella clade</taxon>
        <taxon>Micractinium</taxon>
    </lineage>
</organism>
<keyword evidence="11 28" id="KW-0436">Ligase</keyword>
<keyword evidence="9" id="KW-0158">Chromosome</keyword>
<dbReference type="InterPro" id="IPR009072">
    <property type="entry name" value="Histone-fold"/>
</dbReference>
<dbReference type="HAMAP" id="MF_01543">
    <property type="entry name" value="FTHFS"/>
    <property type="match status" value="1"/>
</dbReference>
<proteinExistence type="inferred from homology"/>
<dbReference type="PROSITE" id="PS00722">
    <property type="entry name" value="FTHFS_2"/>
    <property type="match status" value="1"/>
</dbReference>
<sequence length="996" mass="106541">MAPLKHIVTPTPSDIAISQAAQAELLPIKEIAAELGLDEAQYEPMGHLKAKVCLSVRDKLAHVKNGKYIVVAGITPTPLGEGKSTTTVGLCQALGAHLGKKVVTCVRQPSQGPTFGIKGGAAGGGYSQVVPMEEFNLHLTGDIHAITAATNLLAAAIDVRIFHEATQSDAALFNRLCPADQNGGRRFASVMLRRLKKLGIDKTDPNELTPEERSKFVRLDIDPDAVTWRRVLDTNDRFLRGITIGQGAQEKGMERKTSFDIAVASEIMAILAVTTSLGDMRERLGRIVIGNSRGGDPVTADDLGVGGALTAMMKDAIQPTLMQTLEHTPVLVHAGPFANIATGNSSIVADQLALKLAGPEGYVVTEAGFGADIGAEKFCNIKCRYSGLTPDCMVIVATVRALKMHGGGPPVVAGKPLDHAYKTENLELLRAGCCNLARHIANARTFGVPVVVAINRFATDTDAELGVVQAEALAAGADAAAVAQHHEQGGAGAVDLANAVIAACQKPAAFKFLYPLEAPLKDKIESIARNIYGAGAVEFSAEAEASLAAYTRQGFGGLPVCMAKTQYSFSNDPAVKGAPSGFTFKVREVKVAAGAGWLIAICGDMMMIPGLPTRPAFYDIDIDPETGRRHKRASMSDGVALLAERLQALSDEGVKTVPATANPSPLGLYAFALTTALLMGSKTQLTEPKATAQLAYSFGFFFGGLTQFCAGLMEYQRKNTFGMVAFCVFGAFWISLAFFTTLSAAKVFEPMPVGGDRLMLSLFGCLTCALWLCTFHTNVVTCWLFFSVVVLFFLLAGGVGPSSERVTLTKVAGYWGFMVAAVAFYDGTAALLKEVYGRQVLPVWPLKPVNKISLGDFGTKRFLTTETARKSTGGKAPRKQLATKAARKSAPATGGVKKPHRYRPGTVALREIRKYQKSTELLIRKLPFQRLVREIAQDFKTDLRFQSSAVLALQEAAEAYLVGLFEDTNLCAIHAKRVTIMPKDIQLARRIRGERA</sequence>
<dbReference type="GO" id="GO:0004329">
    <property type="term" value="F:formate-tetrahydrofolate ligase activity"/>
    <property type="evidence" value="ECO:0007669"/>
    <property type="project" value="UniProtKB-EC"/>
</dbReference>
<dbReference type="OrthoDB" id="5126881at2759"/>
<dbReference type="UniPathway" id="UPA00193"/>
<evidence type="ECO:0000256" key="17">
    <source>
        <dbReference type="ARBA" id="ARBA00023136"/>
    </source>
</evidence>
<dbReference type="GO" id="GO:0005829">
    <property type="term" value="C:cytosol"/>
    <property type="evidence" value="ECO:0007669"/>
    <property type="project" value="UniProtKB-ARBA"/>
</dbReference>
<comment type="catalytic activity">
    <reaction evidence="20">
        <text>(6S)-5,6,7,8-tetrahydrofolate + formate + ATP = (6R)-10-formyltetrahydrofolate + ADP + phosphate</text>
        <dbReference type="Rhea" id="RHEA:20221"/>
        <dbReference type="ChEBI" id="CHEBI:15740"/>
        <dbReference type="ChEBI" id="CHEBI:30616"/>
        <dbReference type="ChEBI" id="CHEBI:43474"/>
        <dbReference type="ChEBI" id="CHEBI:57453"/>
        <dbReference type="ChEBI" id="CHEBI:195366"/>
        <dbReference type="ChEBI" id="CHEBI:456216"/>
        <dbReference type="EC" id="6.3.4.3"/>
    </reaction>
</comment>
<dbReference type="InterPro" id="IPR020628">
    <property type="entry name" value="Formate_THF_ligase_CS"/>
</dbReference>
<accession>A0A2P6VDG3</accession>
<dbReference type="GO" id="GO:0004477">
    <property type="term" value="F:methenyltetrahydrofolate cyclohydrolase activity"/>
    <property type="evidence" value="ECO:0007669"/>
    <property type="project" value="UniProtKB-ARBA"/>
</dbReference>
<comment type="pathway">
    <text evidence="4">One-carbon metabolism; tetrahydrofolate interconversion.</text>
</comment>
<dbReference type="FunFam" id="1.10.8.770:FF:000001">
    <property type="entry name" value="Methylenetetrahydrofolate dehydrogenase (NADP+ dependent) 1 like"/>
    <property type="match status" value="1"/>
</dbReference>
<protein>
    <recommendedName>
        <fullName evidence="22">Formate--tetrahydrofolate ligase</fullName>
        <ecNumber evidence="8">6.3.4.3</ecNumber>
    </recommendedName>
    <alternativeName>
        <fullName evidence="24">10-formyletrahydrofolate synthetase</fullName>
    </alternativeName>
    <alternativeName>
        <fullName evidence="23">Formyltetrahydrofolate synthetase</fullName>
    </alternativeName>
</protein>
<evidence type="ECO:0000256" key="12">
    <source>
        <dbReference type="ARBA" id="ARBA00022692"/>
    </source>
</evidence>
<evidence type="ECO:0000256" key="2">
    <source>
        <dbReference type="ARBA" id="ARBA00004141"/>
    </source>
</evidence>
<keyword evidence="18" id="KW-0539">Nucleus</keyword>
<dbReference type="EC" id="6.3.4.3" evidence="8"/>
<dbReference type="CDD" id="cd00477">
    <property type="entry name" value="FTHFS"/>
    <property type="match status" value="1"/>
</dbReference>
<evidence type="ECO:0000256" key="11">
    <source>
        <dbReference type="ARBA" id="ARBA00022598"/>
    </source>
</evidence>
<dbReference type="InterPro" id="IPR027417">
    <property type="entry name" value="P-loop_NTPase"/>
</dbReference>
<evidence type="ECO:0000256" key="16">
    <source>
        <dbReference type="ARBA" id="ARBA00023125"/>
    </source>
</evidence>
<evidence type="ECO:0000256" key="18">
    <source>
        <dbReference type="ARBA" id="ARBA00023242"/>
    </source>
</evidence>
<dbReference type="GO" id="GO:0006555">
    <property type="term" value="P:methionine metabolic process"/>
    <property type="evidence" value="ECO:0007669"/>
    <property type="project" value="UniProtKB-ARBA"/>
</dbReference>
<evidence type="ECO:0000256" key="7">
    <source>
        <dbReference type="ARBA" id="ARBA00011738"/>
    </source>
</evidence>
<dbReference type="EMBL" id="LHPF02000011">
    <property type="protein sequence ID" value="PSC72136.1"/>
    <property type="molecule type" value="Genomic_DNA"/>
</dbReference>
<dbReference type="FunFam" id="3.10.410.10:FF:000001">
    <property type="entry name" value="Putative formate--tetrahydrofolate ligase"/>
    <property type="match status" value="1"/>
</dbReference>
<dbReference type="FunFam" id="1.10.20.10:FF:000044">
    <property type="entry name" value="Histone H3.3"/>
    <property type="match status" value="1"/>
</dbReference>
<dbReference type="GO" id="GO:0003677">
    <property type="term" value="F:DNA binding"/>
    <property type="evidence" value="ECO:0007669"/>
    <property type="project" value="UniProtKB-KW"/>
</dbReference>
<evidence type="ECO:0000256" key="3">
    <source>
        <dbReference type="ARBA" id="ARBA00004286"/>
    </source>
</evidence>
<keyword evidence="15 26" id="KW-1133">Transmembrane helix</keyword>
<dbReference type="PANTHER" id="PTHR11426">
    <property type="entry name" value="HISTONE H3"/>
    <property type="match status" value="1"/>
</dbReference>
<evidence type="ECO:0000256" key="20">
    <source>
        <dbReference type="ARBA" id="ARBA00049033"/>
    </source>
</evidence>
<reference evidence="28 29" key="1">
    <citation type="journal article" date="2018" name="Plant J.">
        <title>Genome sequences of Chlorella sorokiniana UTEX 1602 and Micractinium conductrix SAG 241.80: implications to maltose excretion by a green alga.</title>
        <authorList>
            <person name="Arriola M.B."/>
            <person name="Velmurugan N."/>
            <person name="Zhang Y."/>
            <person name="Plunkett M.H."/>
            <person name="Hondzo H."/>
            <person name="Barney B.M."/>
        </authorList>
    </citation>
    <scope>NUCLEOTIDE SEQUENCE [LARGE SCALE GENOMIC DNA]</scope>
    <source>
        <strain evidence="28 29">SAG 241.80</strain>
    </source>
</reference>
<feature type="transmembrane region" description="Helical" evidence="26">
    <location>
        <begin position="782"/>
        <end position="800"/>
    </location>
</feature>
<dbReference type="GO" id="GO:0000786">
    <property type="term" value="C:nucleosome"/>
    <property type="evidence" value="ECO:0007669"/>
    <property type="project" value="UniProtKB-KW"/>
</dbReference>
<keyword evidence="19" id="KW-0544">Nucleosome core</keyword>
<keyword evidence="29" id="KW-1185">Reference proteome</keyword>
<evidence type="ECO:0000256" key="15">
    <source>
        <dbReference type="ARBA" id="ARBA00022989"/>
    </source>
</evidence>
<comment type="similarity">
    <text evidence="21">Belongs to the formate--tetrahydrofolate ligase family.</text>
</comment>
<comment type="similarity">
    <text evidence="5">Belongs to the acetate uptake transporter (AceTr) (TC 2.A.96) family.</text>
</comment>
<keyword evidence="17 26" id="KW-0472">Membrane</keyword>